<sequence length="243" mass="28818">MIPTINVKEKLELYKNHRIKKLGDSHWFFAEPGTLTYSTTVLLSRSRIIIYGDLGDHILAVWTNNGPQLLSWLRGVTKRDDATISVHDINYFCGKYRTMEKEFNGDLTKENIMDQVKLKIFEPVLDLGYTDEDINLSRGEFEKLNPDLEEYEECHGRWTSLLNDGFFDKYEYELGSWQYIEFAIPKDLEDEYDISISLDYESIVSIYPYQALHHWAMLKKLVEQIDKEDNRLVNRIRRKLRLY</sequence>
<proteinExistence type="predicted"/>
<organism evidence="1">
    <name type="scientific">marine sediment metagenome</name>
    <dbReference type="NCBI Taxonomy" id="412755"/>
    <lineage>
        <taxon>unclassified sequences</taxon>
        <taxon>metagenomes</taxon>
        <taxon>ecological metagenomes</taxon>
    </lineage>
</organism>
<accession>A0A0F9V1W6</accession>
<dbReference type="EMBL" id="LAZR01000084">
    <property type="protein sequence ID" value="KKN93712.1"/>
    <property type="molecule type" value="Genomic_DNA"/>
</dbReference>
<dbReference type="AlphaFoldDB" id="A0A0F9V1W6"/>
<protein>
    <submittedName>
        <fullName evidence="1">Uncharacterized protein</fullName>
    </submittedName>
</protein>
<comment type="caution">
    <text evidence="1">The sequence shown here is derived from an EMBL/GenBank/DDBJ whole genome shotgun (WGS) entry which is preliminary data.</text>
</comment>
<gene>
    <name evidence="1" type="ORF">LCGC14_0195450</name>
</gene>
<name>A0A0F9V1W6_9ZZZZ</name>
<reference evidence="1" key="1">
    <citation type="journal article" date="2015" name="Nature">
        <title>Complex archaea that bridge the gap between prokaryotes and eukaryotes.</title>
        <authorList>
            <person name="Spang A."/>
            <person name="Saw J.H."/>
            <person name="Jorgensen S.L."/>
            <person name="Zaremba-Niedzwiedzka K."/>
            <person name="Martijn J."/>
            <person name="Lind A.E."/>
            <person name="van Eijk R."/>
            <person name="Schleper C."/>
            <person name="Guy L."/>
            <person name="Ettema T.J."/>
        </authorList>
    </citation>
    <scope>NUCLEOTIDE SEQUENCE</scope>
</reference>
<evidence type="ECO:0000313" key="1">
    <source>
        <dbReference type="EMBL" id="KKN93712.1"/>
    </source>
</evidence>